<keyword evidence="2" id="KW-1003">Cell membrane</keyword>
<evidence type="ECO:0000256" key="5">
    <source>
        <dbReference type="ARBA" id="ARBA00023136"/>
    </source>
</evidence>
<gene>
    <name evidence="8" type="ORF">CQ13_12910</name>
</gene>
<comment type="caution">
    <text evidence="8">The sequence shown here is derived from an EMBL/GenBank/DDBJ whole genome shotgun (WGS) entry which is preliminary data.</text>
</comment>
<protein>
    <recommendedName>
        <fullName evidence="7">EamA domain-containing protein</fullName>
    </recommendedName>
</protein>
<keyword evidence="3 6" id="KW-0812">Transmembrane</keyword>
<feature type="transmembrane region" description="Helical" evidence="6">
    <location>
        <begin position="241"/>
        <end position="260"/>
    </location>
</feature>
<evidence type="ECO:0000259" key="7">
    <source>
        <dbReference type="Pfam" id="PF00892"/>
    </source>
</evidence>
<dbReference type="InterPro" id="IPR050638">
    <property type="entry name" value="AA-Vitamin_Transporters"/>
</dbReference>
<dbReference type="InterPro" id="IPR037185">
    <property type="entry name" value="EmrE-like"/>
</dbReference>
<evidence type="ECO:0000256" key="4">
    <source>
        <dbReference type="ARBA" id="ARBA00022989"/>
    </source>
</evidence>
<evidence type="ECO:0000256" key="6">
    <source>
        <dbReference type="SAM" id="Phobius"/>
    </source>
</evidence>
<organism evidence="8 9">
    <name type="scientific">Bradyrhizobium retamae</name>
    <dbReference type="NCBI Taxonomy" id="1300035"/>
    <lineage>
        <taxon>Bacteria</taxon>
        <taxon>Pseudomonadati</taxon>
        <taxon>Pseudomonadota</taxon>
        <taxon>Alphaproteobacteria</taxon>
        <taxon>Hyphomicrobiales</taxon>
        <taxon>Nitrobacteraceae</taxon>
        <taxon>Bradyrhizobium</taxon>
    </lineage>
</organism>
<keyword evidence="9" id="KW-1185">Reference proteome</keyword>
<dbReference type="InterPro" id="IPR000620">
    <property type="entry name" value="EamA_dom"/>
</dbReference>
<evidence type="ECO:0000313" key="9">
    <source>
        <dbReference type="Proteomes" id="UP000052023"/>
    </source>
</evidence>
<feature type="transmembrane region" description="Helical" evidence="6">
    <location>
        <begin position="178"/>
        <end position="199"/>
    </location>
</feature>
<feature type="transmembrane region" description="Helical" evidence="6">
    <location>
        <begin position="266"/>
        <end position="288"/>
    </location>
</feature>
<feature type="domain" description="EamA" evidence="7">
    <location>
        <begin position="3"/>
        <end position="135"/>
    </location>
</feature>
<accession>A0A0R3MK60</accession>
<sequence length="294" mass="31287">MLIGFLCLSFVVIIWGTNWLVIKDALQSSPPLLFTGIRLLGGAIAIGAVRLCLGYPLQLGCEGKGRLVAVGFLQMAGGLGLSLVGLQYLDVGTSALIFYTMPLWLVAIEWTIDRQKQSLLDVIALTCGMLGLGLLASGATPVATSHGILGIALLSMAAFSWALGTWIHKRTPGDIDVWSRTIFQLATSGIAVIIASLLLERRLDWTQLPILAWPIAFNCIMATGLAFVAWYRALSSISTQIASQSLVLIPVVALVAAAVLQQETPTTRVVLACGLIIVGVTIAIWHAGGQRRSL</sequence>
<dbReference type="Pfam" id="PF00892">
    <property type="entry name" value="EamA"/>
    <property type="match status" value="2"/>
</dbReference>
<dbReference type="PANTHER" id="PTHR32322">
    <property type="entry name" value="INNER MEMBRANE TRANSPORTER"/>
    <property type="match status" value="1"/>
</dbReference>
<feature type="transmembrane region" description="Helical" evidence="6">
    <location>
        <begin position="119"/>
        <end position="140"/>
    </location>
</feature>
<feature type="transmembrane region" description="Helical" evidence="6">
    <location>
        <begin position="211"/>
        <end position="234"/>
    </location>
</feature>
<feature type="transmembrane region" description="Helical" evidence="6">
    <location>
        <begin position="146"/>
        <end position="166"/>
    </location>
</feature>
<dbReference type="Proteomes" id="UP000052023">
    <property type="component" value="Unassembled WGS sequence"/>
</dbReference>
<name>A0A0R3MK60_9BRAD</name>
<evidence type="ECO:0000256" key="2">
    <source>
        <dbReference type="ARBA" id="ARBA00022475"/>
    </source>
</evidence>
<dbReference type="EMBL" id="LLYA01000214">
    <property type="protein sequence ID" value="KRR17078.1"/>
    <property type="molecule type" value="Genomic_DNA"/>
</dbReference>
<dbReference type="PANTHER" id="PTHR32322:SF18">
    <property type="entry name" value="S-ADENOSYLMETHIONINE_S-ADENOSYLHOMOCYSTEINE TRANSPORTER"/>
    <property type="match status" value="1"/>
</dbReference>
<dbReference type="OrthoDB" id="7850605at2"/>
<feature type="domain" description="EamA" evidence="7">
    <location>
        <begin position="149"/>
        <end position="283"/>
    </location>
</feature>
<comment type="subcellular location">
    <subcellularLocation>
        <location evidence="1">Cell membrane</location>
        <topology evidence="1">Multi-pass membrane protein</topology>
    </subcellularLocation>
</comment>
<feature type="transmembrane region" description="Helical" evidence="6">
    <location>
        <begin position="32"/>
        <end position="55"/>
    </location>
</feature>
<dbReference type="GO" id="GO:0005886">
    <property type="term" value="C:plasma membrane"/>
    <property type="evidence" value="ECO:0007669"/>
    <property type="project" value="UniProtKB-SubCell"/>
</dbReference>
<reference evidence="8 9" key="1">
    <citation type="submission" date="2014-03" db="EMBL/GenBank/DDBJ databases">
        <title>Bradyrhizobium valentinum sp. nov., isolated from effective nodules of Lupinus mariae-josephae, a lupine endemic of basic-lime soils in Eastern Spain.</title>
        <authorList>
            <person name="Duran D."/>
            <person name="Rey L."/>
            <person name="Navarro A."/>
            <person name="Busquets A."/>
            <person name="Imperial J."/>
            <person name="Ruiz-Argueso T."/>
        </authorList>
    </citation>
    <scope>NUCLEOTIDE SEQUENCE [LARGE SCALE GENOMIC DNA]</scope>
    <source>
        <strain evidence="8 9">Ro19</strain>
    </source>
</reference>
<feature type="transmembrane region" description="Helical" evidence="6">
    <location>
        <begin position="67"/>
        <end position="89"/>
    </location>
</feature>
<dbReference type="AlphaFoldDB" id="A0A0R3MK60"/>
<feature type="transmembrane region" description="Helical" evidence="6">
    <location>
        <begin position="95"/>
        <end position="112"/>
    </location>
</feature>
<proteinExistence type="predicted"/>
<evidence type="ECO:0000313" key="8">
    <source>
        <dbReference type="EMBL" id="KRR17078.1"/>
    </source>
</evidence>
<dbReference type="RefSeq" id="WP_057847818.1">
    <property type="nucleotide sequence ID" value="NZ_LLYA01000214.1"/>
</dbReference>
<evidence type="ECO:0000256" key="3">
    <source>
        <dbReference type="ARBA" id="ARBA00022692"/>
    </source>
</evidence>
<dbReference type="SUPFAM" id="SSF103481">
    <property type="entry name" value="Multidrug resistance efflux transporter EmrE"/>
    <property type="match status" value="2"/>
</dbReference>
<keyword evidence="4 6" id="KW-1133">Transmembrane helix</keyword>
<keyword evidence="5 6" id="KW-0472">Membrane</keyword>
<evidence type="ECO:0000256" key="1">
    <source>
        <dbReference type="ARBA" id="ARBA00004651"/>
    </source>
</evidence>